<reference evidence="9 10" key="1">
    <citation type="submission" date="2014-12" db="EMBL/GenBank/DDBJ databases">
        <title>Draft genome sequence of Cohnella kolymensis strain B-2846.</title>
        <authorList>
            <person name="Karlyshev A.V."/>
            <person name="Kudryashova E.B."/>
        </authorList>
    </citation>
    <scope>NUCLEOTIDE SEQUENCE [LARGE SCALE GENOMIC DNA]</scope>
    <source>
        <strain evidence="9 10">VKM B-2846</strain>
    </source>
</reference>
<dbReference type="InterPro" id="IPR003754">
    <property type="entry name" value="4pyrrol_synth_uPrphyn_synth"/>
</dbReference>
<dbReference type="InterPro" id="IPR014777">
    <property type="entry name" value="4pyrrole_Mease_sub1"/>
</dbReference>
<protein>
    <recommendedName>
        <fullName evidence="1">uroporphyrinogen-III C-methyltransferase</fullName>
        <ecNumber evidence="1">2.1.1.107</ecNumber>
    </recommendedName>
</protein>
<dbReference type="Pfam" id="PF00590">
    <property type="entry name" value="TP_methylase"/>
    <property type="match status" value="1"/>
</dbReference>
<gene>
    <name evidence="9" type="ORF">SD71_07950</name>
</gene>
<dbReference type="RefSeq" id="WP_041061909.1">
    <property type="nucleotide sequence ID" value="NZ_JXAL01000009.1"/>
</dbReference>
<evidence type="ECO:0000313" key="9">
    <source>
        <dbReference type="EMBL" id="KIL36398.1"/>
    </source>
</evidence>
<dbReference type="PANTHER" id="PTHR45790:SF3">
    <property type="entry name" value="S-ADENOSYL-L-METHIONINE-DEPENDENT UROPORPHYRINOGEN III METHYLTRANSFERASE, CHLOROPLASTIC"/>
    <property type="match status" value="1"/>
</dbReference>
<name>A0ABR5A6K9_9BACL</name>
<organism evidence="9 10">
    <name type="scientific">Cohnella kolymensis</name>
    <dbReference type="NCBI Taxonomy" id="1590652"/>
    <lineage>
        <taxon>Bacteria</taxon>
        <taxon>Bacillati</taxon>
        <taxon>Bacillota</taxon>
        <taxon>Bacilli</taxon>
        <taxon>Bacillales</taxon>
        <taxon>Paenibacillaceae</taxon>
        <taxon>Cohnella</taxon>
    </lineage>
</organism>
<accession>A0ABR5A6K9</accession>
<evidence type="ECO:0000313" key="10">
    <source>
        <dbReference type="Proteomes" id="UP000054526"/>
    </source>
</evidence>
<dbReference type="Pfam" id="PF02602">
    <property type="entry name" value="HEM4"/>
    <property type="match status" value="1"/>
</dbReference>
<dbReference type="Gene3D" id="3.30.950.10">
    <property type="entry name" value="Methyltransferase, Cobalt-precorrin-4 Transmethylase, Domain 2"/>
    <property type="match status" value="1"/>
</dbReference>
<dbReference type="CDD" id="cd06578">
    <property type="entry name" value="HemD"/>
    <property type="match status" value="1"/>
</dbReference>
<feature type="domain" description="Tetrapyrrole biosynthesis uroporphyrinogen III synthase" evidence="8">
    <location>
        <begin position="267"/>
        <end position="504"/>
    </location>
</feature>
<evidence type="ECO:0000256" key="6">
    <source>
        <dbReference type="RuleBase" id="RU003960"/>
    </source>
</evidence>
<dbReference type="Gene3D" id="3.40.50.10090">
    <property type="match status" value="2"/>
</dbReference>
<dbReference type="PANTHER" id="PTHR45790">
    <property type="entry name" value="SIROHEME SYNTHASE-RELATED"/>
    <property type="match status" value="1"/>
</dbReference>
<dbReference type="CDD" id="cd11642">
    <property type="entry name" value="SUMT"/>
    <property type="match status" value="1"/>
</dbReference>
<evidence type="ECO:0000256" key="4">
    <source>
        <dbReference type="ARBA" id="ARBA00022691"/>
    </source>
</evidence>
<evidence type="ECO:0000256" key="2">
    <source>
        <dbReference type="ARBA" id="ARBA00022603"/>
    </source>
</evidence>
<dbReference type="InterPro" id="IPR035996">
    <property type="entry name" value="4pyrrol_Methylase_sf"/>
</dbReference>
<comment type="similarity">
    <text evidence="6">Belongs to the precorrin methyltransferase family.</text>
</comment>
<dbReference type="SUPFAM" id="SSF69618">
    <property type="entry name" value="HemD-like"/>
    <property type="match status" value="1"/>
</dbReference>
<dbReference type="InterPro" id="IPR014776">
    <property type="entry name" value="4pyrrole_Mease_sub2"/>
</dbReference>
<dbReference type="InterPro" id="IPR050161">
    <property type="entry name" value="Siro_Cobalamin_biosynth"/>
</dbReference>
<keyword evidence="2 6" id="KW-0489">Methyltransferase</keyword>
<dbReference type="InterPro" id="IPR003043">
    <property type="entry name" value="Uropor_MeTrfase_CS"/>
</dbReference>
<proteinExistence type="inferred from homology"/>
<keyword evidence="3 6" id="KW-0808">Transferase</keyword>
<dbReference type="NCBIfam" id="NF004790">
    <property type="entry name" value="PRK06136.1"/>
    <property type="match status" value="1"/>
</dbReference>
<evidence type="ECO:0000259" key="7">
    <source>
        <dbReference type="Pfam" id="PF00590"/>
    </source>
</evidence>
<evidence type="ECO:0000256" key="1">
    <source>
        <dbReference type="ARBA" id="ARBA00012162"/>
    </source>
</evidence>
<keyword evidence="10" id="KW-1185">Reference proteome</keyword>
<sequence length="516" mass="56616">MSKGKVYLVGAGPGDPKLITVRGLEALQRSDVVVFDRLAGPQLLNHARPDAERIYVGKLPDRHTMKQEDINQLLVDLALQGRTVTRLKGGDPTVFGRVGEEADLLRRNDISYEIIPGITSAISVPAYAGIPVTHRDLASSFSVITGHESPDKLDRSIQWDKVTNATGTLVFLMGVSKIGYISEQLMKHGRAPATPVALVQWGTRAEQKTLVGTLRDIERKVKEADFQPPAVIIVGEVVRQRETLAWVEDRPLFGQRVLVTRARSQASELAAKIDELGGEPYEFPVIETRAPKASATINAIRKALADAEAYDWVMLTSVNGVEFFFHWLDRFSIDIRRFHKAKFVAVGPKTSAALAARGILADLLPENFRAEGMLDRLDGLVKPGQKALLPRGDLARELLPNELKAMGAEPVEIDVYETVFAAPQDLWLPEMIANGEIHFITFTSSSTVHNLLQALRQLGIEDPAAALQNIEIACIGPITARTAEQNGLHVTVVPEDSTIDGLVQALADRRRILKGE</sequence>
<dbReference type="EC" id="2.1.1.107" evidence="1"/>
<dbReference type="PROSITE" id="PS00840">
    <property type="entry name" value="SUMT_2"/>
    <property type="match status" value="1"/>
</dbReference>
<dbReference type="EMBL" id="JXAL01000009">
    <property type="protein sequence ID" value="KIL36398.1"/>
    <property type="molecule type" value="Genomic_DNA"/>
</dbReference>
<dbReference type="InterPro" id="IPR036108">
    <property type="entry name" value="4pyrrol_syn_uPrphyn_synt_sf"/>
</dbReference>
<dbReference type="Gene3D" id="3.40.1010.10">
    <property type="entry name" value="Cobalt-precorrin-4 Transmethylase, Domain 1"/>
    <property type="match status" value="1"/>
</dbReference>
<evidence type="ECO:0000256" key="5">
    <source>
        <dbReference type="ARBA" id="ARBA00023244"/>
    </source>
</evidence>
<dbReference type="Proteomes" id="UP000054526">
    <property type="component" value="Unassembled WGS sequence"/>
</dbReference>
<dbReference type="NCBIfam" id="TIGR01469">
    <property type="entry name" value="cobA_cysG_Cterm"/>
    <property type="match status" value="1"/>
</dbReference>
<comment type="caution">
    <text evidence="9">The sequence shown here is derived from an EMBL/GenBank/DDBJ whole genome shotgun (WGS) entry which is preliminary data.</text>
</comment>
<keyword evidence="5" id="KW-0627">Porphyrin biosynthesis</keyword>
<keyword evidence="4" id="KW-0949">S-adenosyl-L-methionine</keyword>
<feature type="domain" description="Tetrapyrrole methylase" evidence="7">
    <location>
        <begin position="5"/>
        <end position="217"/>
    </location>
</feature>
<evidence type="ECO:0000256" key="3">
    <source>
        <dbReference type="ARBA" id="ARBA00022679"/>
    </source>
</evidence>
<dbReference type="SUPFAM" id="SSF53790">
    <property type="entry name" value="Tetrapyrrole methylase"/>
    <property type="match status" value="1"/>
</dbReference>
<evidence type="ECO:0000259" key="8">
    <source>
        <dbReference type="Pfam" id="PF02602"/>
    </source>
</evidence>
<dbReference type="InterPro" id="IPR006366">
    <property type="entry name" value="CobA/CysG_C"/>
</dbReference>
<dbReference type="PROSITE" id="PS00839">
    <property type="entry name" value="SUMT_1"/>
    <property type="match status" value="1"/>
</dbReference>
<dbReference type="InterPro" id="IPR000878">
    <property type="entry name" value="4pyrrol_Mease"/>
</dbReference>